<dbReference type="InterPro" id="IPR005966">
    <property type="entry name" value="D-Cys_desShydrase"/>
</dbReference>
<evidence type="ECO:0000259" key="9">
    <source>
        <dbReference type="Pfam" id="PF00291"/>
    </source>
</evidence>
<dbReference type="Pfam" id="PF00291">
    <property type="entry name" value="PALP"/>
    <property type="match status" value="1"/>
</dbReference>
<dbReference type="EC" id="4.4.1.25" evidence="5"/>
<comment type="similarity">
    <text evidence="2">Belongs to the ACC deaminase/D-cysteine desulfhydrase family.</text>
</comment>
<dbReference type="EMBL" id="JAODIM010000042">
    <property type="protein sequence ID" value="MCU5779029.1"/>
    <property type="molecule type" value="Genomic_DNA"/>
</dbReference>
<gene>
    <name evidence="10" type="ORF">N5923_16205</name>
</gene>
<dbReference type="InterPro" id="IPR036052">
    <property type="entry name" value="TrpB-like_PALP_sf"/>
</dbReference>
<evidence type="ECO:0000256" key="3">
    <source>
        <dbReference type="ARBA" id="ARBA00022898"/>
    </source>
</evidence>
<keyword evidence="3 8" id="KW-0663">Pyridoxal phosphate</keyword>
<dbReference type="SUPFAM" id="SSF53686">
    <property type="entry name" value="Tryptophan synthase beta subunit-like PLP-dependent enzymes"/>
    <property type="match status" value="1"/>
</dbReference>
<dbReference type="RefSeq" id="WP_267141899.1">
    <property type="nucleotide sequence ID" value="NZ_JAODIL010000064.1"/>
</dbReference>
<dbReference type="NCBIfam" id="NF003031">
    <property type="entry name" value="PRK03910.1-4"/>
    <property type="match status" value="1"/>
</dbReference>
<evidence type="ECO:0000256" key="8">
    <source>
        <dbReference type="PIRSR" id="PIRSR006278-2"/>
    </source>
</evidence>
<reference evidence="10" key="1">
    <citation type="submission" date="2022-09" db="EMBL/GenBank/DDBJ databases">
        <title>Winslowiella arboricola sp. nov., isolated from bleeding cankers on broadleaf hosts.</title>
        <authorList>
            <person name="Brady C."/>
            <person name="Kaur S."/>
            <person name="Crampton B."/>
            <person name="Maddock D."/>
            <person name="Arnold D."/>
            <person name="Denman S."/>
        </authorList>
    </citation>
    <scope>NUCLEOTIDE SEQUENCE</scope>
    <source>
        <strain evidence="10">BAC 15a-03b</strain>
    </source>
</reference>
<comment type="cofactor">
    <cofactor evidence="1">
        <name>pyridoxal 5'-phosphate</name>
        <dbReference type="ChEBI" id="CHEBI:597326"/>
    </cofactor>
</comment>
<feature type="modified residue" description="N6-(pyridoxal phosphate)lysine" evidence="8">
    <location>
        <position position="49"/>
    </location>
</feature>
<evidence type="ECO:0000256" key="1">
    <source>
        <dbReference type="ARBA" id="ARBA00001933"/>
    </source>
</evidence>
<evidence type="ECO:0000256" key="5">
    <source>
        <dbReference type="ARBA" id="ARBA00066825"/>
    </source>
</evidence>
<organism evidence="10 11">
    <name type="scientific">Winslowiella arboricola</name>
    <dbReference type="NCBI Taxonomy" id="2978220"/>
    <lineage>
        <taxon>Bacteria</taxon>
        <taxon>Pseudomonadati</taxon>
        <taxon>Pseudomonadota</taxon>
        <taxon>Gammaproteobacteria</taxon>
        <taxon>Enterobacterales</taxon>
        <taxon>Erwiniaceae</taxon>
        <taxon>Winslowiella</taxon>
    </lineage>
</organism>
<dbReference type="AlphaFoldDB" id="A0A9J6PTL7"/>
<feature type="active site" description="Nucleophile" evidence="7">
    <location>
        <position position="76"/>
    </location>
</feature>
<dbReference type="GO" id="GO:0034011">
    <property type="term" value="F:L-cysteate sulfo-lyase activity"/>
    <property type="evidence" value="ECO:0007669"/>
    <property type="project" value="UniProtKB-EC"/>
</dbReference>
<evidence type="ECO:0000256" key="2">
    <source>
        <dbReference type="ARBA" id="ARBA00008639"/>
    </source>
</evidence>
<accession>A0A9J6PTL7</accession>
<sequence>MHLARFPRLTLGHFPTPLEPLTNLTRLLGGPQIWIKRDDCTGLATGGNKTRKLEFLLAEALAQKADVVITQGATQSNHVRQTIAAAAKIGLQAKVLLEKRVTDFGEEYQRSGNVLLDHLLGGEVMAHLPGGTDMQQAMEELAQQLREQGRKPYIIPGGGSNPTGALGYVACAEELLYQSSQQRLRIDHVVHATGSTGTQAGLVAGFTASNSAVPVTGISVRAPQDKQQQNVWELASRTLELLGVKGALPREAVVANSDYVGDGYGLPTDSMLEALTLLAQHEGILLDPVYSGKGMAGLIDLVRKGHFRKDENVVFIHTGGAAGLFGYRHLLESGSLRV</sequence>
<keyword evidence="4 10" id="KW-0456">Lyase</keyword>
<evidence type="ECO:0000256" key="7">
    <source>
        <dbReference type="PIRSR" id="PIRSR006278-1"/>
    </source>
</evidence>
<dbReference type="NCBIfam" id="TIGR01275">
    <property type="entry name" value="ACC_deam_rel"/>
    <property type="match status" value="1"/>
</dbReference>
<dbReference type="Proteomes" id="UP001064262">
    <property type="component" value="Unassembled WGS sequence"/>
</dbReference>
<dbReference type="PANTHER" id="PTHR43780:SF2">
    <property type="entry name" value="1-AMINOCYCLOPROPANE-1-CARBOXYLATE DEAMINASE-RELATED"/>
    <property type="match status" value="1"/>
</dbReference>
<feature type="domain" description="Tryptophan synthase beta chain-like PALP" evidence="9">
    <location>
        <begin position="10"/>
        <end position="319"/>
    </location>
</feature>
<dbReference type="FunFam" id="3.40.50.1100:FF:000017">
    <property type="entry name" value="D-cysteine desulfhydrase"/>
    <property type="match status" value="1"/>
</dbReference>
<dbReference type="InterPro" id="IPR027278">
    <property type="entry name" value="ACCD_DCysDesulf"/>
</dbReference>
<evidence type="ECO:0000256" key="4">
    <source>
        <dbReference type="ARBA" id="ARBA00023239"/>
    </source>
</evidence>
<name>A0A9J6PTL7_9GAMM</name>
<dbReference type="PIRSF" id="PIRSF006278">
    <property type="entry name" value="ACCD_DCysDesulf"/>
    <property type="match status" value="1"/>
</dbReference>
<comment type="caution">
    <text evidence="10">The sequence shown here is derived from an EMBL/GenBank/DDBJ whole genome shotgun (WGS) entry which is preliminary data.</text>
</comment>
<dbReference type="InterPro" id="IPR001926">
    <property type="entry name" value="TrpB-like_PALP"/>
</dbReference>
<dbReference type="PANTHER" id="PTHR43780">
    <property type="entry name" value="1-AMINOCYCLOPROPANE-1-CARBOXYLATE DEAMINASE-RELATED"/>
    <property type="match status" value="1"/>
</dbReference>
<evidence type="ECO:0000313" key="11">
    <source>
        <dbReference type="Proteomes" id="UP001064262"/>
    </source>
</evidence>
<dbReference type="Gene3D" id="3.40.50.1100">
    <property type="match status" value="2"/>
</dbReference>
<dbReference type="GO" id="GO:0019148">
    <property type="term" value="F:D-cysteine desulfhydrase activity"/>
    <property type="evidence" value="ECO:0007669"/>
    <property type="project" value="TreeGrafter"/>
</dbReference>
<evidence type="ECO:0000256" key="6">
    <source>
        <dbReference type="ARBA" id="ARBA00068519"/>
    </source>
</evidence>
<evidence type="ECO:0000313" key="10">
    <source>
        <dbReference type="EMBL" id="MCU5779029.1"/>
    </source>
</evidence>
<keyword evidence="11" id="KW-1185">Reference proteome</keyword>
<proteinExistence type="inferred from homology"/>
<protein>
    <recommendedName>
        <fullName evidence="6">L-cysteate sulfo-lyase</fullName>
        <ecNumber evidence="5">4.4.1.25</ecNumber>
    </recommendedName>
</protein>